<dbReference type="EMBL" id="NMUH01001102">
    <property type="protein sequence ID" value="MQL88933.1"/>
    <property type="molecule type" value="Genomic_DNA"/>
</dbReference>
<reference evidence="3" key="1">
    <citation type="submission" date="2017-07" db="EMBL/GenBank/DDBJ databases">
        <title>Taro Niue Genome Assembly and Annotation.</title>
        <authorList>
            <person name="Atibalentja N."/>
            <person name="Keating K."/>
            <person name="Fields C.J."/>
        </authorList>
    </citation>
    <scope>NUCLEOTIDE SEQUENCE</scope>
    <source>
        <strain evidence="3">Niue_2</strain>
        <tissue evidence="3">Leaf</tissue>
    </source>
</reference>
<evidence type="ECO:0000259" key="2">
    <source>
        <dbReference type="Pfam" id="PF12697"/>
    </source>
</evidence>
<gene>
    <name evidence="3" type="ORF">Taro_021498</name>
</gene>
<dbReference type="GO" id="GO:0080030">
    <property type="term" value="F:methyl indole-3-acetate esterase activity"/>
    <property type="evidence" value="ECO:0007669"/>
    <property type="project" value="TreeGrafter"/>
</dbReference>
<dbReference type="SMR" id="A0A843V8D9"/>
<dbReference type="SUPFAM" id="SSF53474">
    <property type="entry name" value="alpha/beta-Hydrolases"/>
    <property type="match status" value="1"/>
</dbReference>
<feature type="domain" description="AB hydrolase-1" evidence="2">
    <location>
        <begin position="16"/>
        <end position="256"/>
    </location>
</feature>
<dbReference type="GO" id="GO:0009696">
    <property type="term" value="P:salicylic acid metabolic process"/>
    <property type="evidence" value="ECO:0007669"/>
    <property type="project" value="TreeGrafter"/>
</dbReference>
<accession>A0A843V8D9</accession>
<evidence type="ECO:0000256" key="1">
    <source>
        <dbReference type="ARBA" id="ARBA00022801"/>
    </source>
</evidence>
<dbReference type="Proteomes" id="UP000652761">
    <property type="component" value="Unassembled WGS sequence"/>
</dbReference>
<evidence type="ECO:0000313" key="4">
    <source>
        <dbReference type="Proteomes" id="UP000652761"/>
    </source>
</evidence>
<dbReference type="InterPro" id="IPR029058">
    <property type="entry name" value="AB_hydrolase_fold"/>
</dbReference>
<sequence>MEEEEAKAPSRPHHHFVLVHGAGHGAWCWYKLRVLLEDAGHKVSCLDLAGAGIHPSDTNSILTFEAYNKPLMDFMSQLPENEKVILVGHSAGGLSVTYATYKFGSKIEVAVYIGASMLRAGLSSEQDIKNGFPDLSSGYGSDVFELNFGLGPELPPTTVAIRKEFQRQILYQLSSVEDSTLASMLLRPWPTMALSKASWLGGEEVGAVRRVFVKTAHDRTLTPEQQEAMIKRWPPCEVVELDSDHCPFFSAPRQLFHALLQASTSSPYAAASTQLEL</sequence>
<protein>
    <recommendedName>
        <fullName evidence="2">AB hydrolase-1 domain-containing protein</fullName>
    </recommendedName>
</protein>
<evidence type="ECO:0000313" key="3">
    <source>
        <dbReference type="EMBL" id="MQL88933.1"/>
    </source>
</evidence>
<dbReference type="OrthoDB" id="1263307at2759"/>
<keyword evidence="1" id="KW-0378">Hydrolase</keyword>
<dbReference type="FunFam" id="3.40.50.1820:FF:000025">
    <property type="entry name" value="putative methylesterase 11, chloroplastic"/>
    <property type="match status" value="1"/>
</dbReference>
<dbReference type="GO" id="GO:0080031">
    <property type="term" value="F:methyl salicylate esterase activity"/>
    <property type="evidence" value="ECO:0007669"/>
    <property type="project" value="TreeGrafter"/>
</dbReference>
<dbReference type="GO" id="GO:0009694">
    <property type="term" value="P:jasmonic acid metabolic process"/>
    <property type="evidence" value="ECO:0007669"/>
    <property type="project" value="TreeGrafter"/>
</dbReference>
<dbReference type="InterPro" id="IPR045889">
    <property type="entry name" value="MES/HNL"/>
</dbReference>
<comment type="caution">
    <text evidence="3">The sequence shown here is derived from an EMBL/GenBank/DDBJ whole genome shotgun (WGS) entry which is preliminary data.</text>
</comment>
<organism evidence="3 4">
    <name type="scientific">Colocasia esculenta</name>
    <name type="common">Wild taro</name>
    <name type="synonym">Arum esculentum</name>
    <dbReference type="NCBI Taxonomy" id="4460"/>
    <lineage>
        <taxon>Eukaryota</taxon>
        <taxon>Viridiplantae</taxon>
        <taxon>Streptophyta</taxon>
        <taxon>Embryophyta</taxon>
        <taxon>Tracheophyta</taxon>
        <taxon>Spermatophyta</taxon>
        <taxon>Magnoliopsida</taxon>
        <taxon>Liliopsida</taxon>
        <taxon>Araceae</taxon>
        <taxon>Aroideae</taxon>
        <taxon>Colocasieae</taxon>
        <taxon>Colocasia</taxon>
    </lineage>
</organism>
<dbReference type="AlphaFoldDB" id="A0A843V8D9"/>
<dbReference type="GO" id="GO:0080032">
    <property type="term" value="F:methyl jasmonate esterase activity"/>
    <property type="evidence" value="ECO:0007669"/>
    <property type="project" value="TreeGrafter"/>
</dbReference>
<dbReference type="InterPro" id="IPR000073">
    <property type="entry name" value="AB_hydrolase_1"/>
</dbReference>
<proteinExistence type="predicted"/>
<name>A0A843V8D9_COLES</name>
<dbReference type="PANTHER" id="PTHR10992:SF1032">
    <property type="entry name" value="METHYLESTERASE 17"/>
    <property type="match status" value="1"/>
</dbReference>
<dbReference type="Pfam" id="PF12697">
    <property type="entry name" value="Abhydrolase_6"/>
    <property type="match status" value="1"/>
</dbReference>
<dbReference type="Gene3D" id="3.40.50.1820">
    <property type="entry name" value="alpha/beta hydrolase"/>
    <property type="match status" value="1"/>
</dbReference>
<dbReference type="PANTHER" id="PTHR10992">
    <property type="entry name" value="METHYLESTERASE FAMILY MEMBER"/>
    <property type="match status" value="1"/>
</dbReference>
<keyword evidence="4" id="KW-1185">Reference proteome</keyword>